<dbReference type="InterPro" id="IPR001789">
    <property type="entry name" value="Sig_transdc_resp-reg_receiver"/>
</dbReference>
<dbReference type="Pfam" id="PF00072">
    <property type="entry name" value="Response_reg"/>
    <property type="match status" value="1"/>
</dbReference>
<geneLocation type="plasmid" evidence="6">
    <name>pAlCFBP5473</name>
</geneLocation>
<gene>
    <name evidence="6" type="ORF">CFBP5473_21505</name>
    <name evidence="7" type="ORF">J5285_25640</name>
</gene>
<dbReference type="InterPro" id="IPR050595">
    <property type="entry name" value="Bact_response_regulator"/>
</dbReference>
<dbReference type="Proteomes" id="UP000826513">
    <property type="component" value="Plasmid unnamed1"/>
</dbReference>
<protein>
    <submittedName>
        <fullName evidence="6">Response regulator</fullName>
    </submittedName>
</protein>
<dbReference type="RefSeq" id="WP_027677137.1">
    <property type="nucleotide sequence ID" value="NZ_CP039693.1"/>
</dbReference>
<evidence type="ECO:0000256" key="4">
    <source>
        <dbReference type="PROSITE-ProRule" id="PRU00169"/>
    </source>
</evidence>
<dbReference type="Gene3D" id="3.40.50.2300">
    <property type="match status" value="1"/>
</dbReference>
<name>A0A4D7E5Q5_9HYPH</name>
<evidence type="ECO:0000256" key="1">
    <source>
        <dbReference type="ARBA" id="ARBA00022553"/>
    </source>
</evidence>
<dbReference type="InterPro" id="IPR011006">
    <property type="entry name" value="CheY-like_superfamily"/>
</dbReference>
<feature type="domain" description="Response regulatory" evidence="5">
    <location>
        <begin position="9"/>
        <end position="122"/>
    </location>
</feature>
<evidence type="ECO:0000313" key="8">
    <source>
        <dbReference type="Proteomes" id="UP000298545"/>
    </source>
</evidence>
<evidence type="ECO:0000313" key="9">
    <source>
        <dbReference type="Proteomes" id="UP000826513"/>
    </source>
</evidence>
<dbReference type="AlphaFoldDB" id="A0A4D7E5Q5"/>
<evidence type="ECO:0000313" key="7">
    <source>
        <dbReference type="EMBL" id="QYA10578.1"/>
    </source>
</evidence>
<reference evidence="6 8" key="1">
    <citation type="submission" date="2019-04" db="EMBL/GenBank/DDBJ databases">
        <title>Complete genome sequence of Agrobacterium larrymoorei CFBP5473.</title>
        <authorList>
            <person name="Haryono M."/>
            <person name="Chou L."/>
            <person name="Lin Y.-C."/>
            <person name="Lai E.-M."/>
            <person name="Kuo C.-H."/>
        </authorList>
    </citation>
    <scope>NUCLEOTIDE SEQUENCE [LARGE SCALE GENOMIC DNA]</scope>
    <source>
        <strain evidence="6 8">CFBP5473</strain>
        <plasmid evidence="6">pAlCFBP5473</plasmid>
        <plasmid evidence="8">palcfbp5473</plasmid>
    </source>
</reference>
<dbReference type="Proteomes" id="UP000298545">
    <property type="component" value="Plasmid pAlCFBP5473"/>
</dbReference>
<keyword evidence="1 4" id="KW-0597">Phosphoprotein</keyword>
<keyword evidence="9" id="KW-1185">Reference proteome</keyword>
<reference evidence="7 9" key="2">
    <citation type="submission" date="2021-03" db="EMBL/GenBank/DDBJ databases">
        <title>Rapid diversification of plasmids in a genus of pathogenic and nitrogen fixing bacteria.</title>
        <authorList>
            <person name="Weisberg A.J."/>
            <person name="Miller M."/>
            <person name="Ream W."/>
            <person name="Grunwald N.J."/>
            <person name="Chang J.H."/>
        </authorList>
    </citation>
    <scope>NUCLEOTIDE SEQUENCE [LARGE SCALE GENOMIC DNA]</scope>
    <source>
        <strain evidence="7 9">AF3.44</strain>
        <plasmid evidence="7 9">unnamed1</plasmid>
    </source>
</reference>
<dbReference type="EMBL" id="CP039693">
    <property type="protein sequence ID" value="QCJ00581.1"/>
    <property type="molecule type" value="Genomic_DNA"/>
</dbReference>
<dbReference type="GO" id="GO:0000160">
    <property type="term" value="P:phosphorelay signal transduction system"/>
    <property type="evidence" value="ECO:0007669"/>
    <property type="project" value="InterPro"/>
</dbReference>
<dbReference type="KEGG" id="alf:CFBP5473_21505"/>
<organism evidence="6 8">
    <name type="scientific">Agrobacterium larrymoorei</name>
    <dbReference type="NCBI Taxonomy" id="160699"/>
    <lineage>
        <taxon>Bacteria</taxon>
        <taxon>Pseudomonadati</taxon>
        <taxon>Pseudomonadota</taxon>
        <taxon>Alphaproteobacteria</taxon>
        <taxon>Hyphomicrobiales</taxon>
        <taxon>Rhizobiaceae</taxon>
        <taxon>Rhizobium/Agrobacterium group</taxon>
        <taxon>Agrobacterium</taxon>
    </lineage>
</organism>
<evidence type="ECO:0000256" key="3">
    <source>
        <dbReference type="ARBA" id="ARBA00023163"/>
    </source>
</evidence>
<keyword evidence="2" id="KW-0805">Transcription regulation</keyword>
<dbReference type="PROSITE" id="PS50110">
    <property type="entry name" value="RESPONSE_REGULATORY"/>
    <property type="match status" value="1"/>
</dbReference>
<evidence type="ECO:0000256" key="2">
    <source>
        <dbReference type="ARBA" id="ARBA00023015"/>
    </source>
</evidence>
<dbReference type="STRING" id="1367849.GCA_000518585_04640"/>
<dbReference type="OrthoDB" id="9784719at2"/>
<evidence type="ECO:0000313" key="6">
    <source>
        <dbReference type="EMBL" id="QCJ00581.1"/>
    </source>
</evidence>
<keyword evidence="6" id="KW-0614">Plasmid</keyword>
<keyword evidence="3" id="KW-0804">Transcription</keyword>
<dbReference type="EMBL" id="CP072170">
    <property type="protein sequence ID" value="QYA10578.1"/>
    <property type="molecule type" value="Genomic_DNA"/>
</dbReference>
<accession>A0A4D7E5Q5</accession>
<sequence length="124" mass="13961">MGQADTARTILIVEDEVFIRHDLMDFFEDRGFVVFEAEDADHAIAVLEANPIIQIVLTDIQMPGSMDGLRLAHYVRDRYPPTVLVIASGAVKVTDSDLPDRAMFVAKPFDPRFILRQIERLSSS</sequence>
<geneLocation type="plasmid" evidence="7 9">
    <name>unnamed1</name>
</geneLocation>
<geneLocation type="plasmid" evidence="8">
    <name>palcfbp5473</name>
</geneLocation>
<dbReference type="SMART" id="SM00448">
    <property type="entry name" value="REC"/>
    <property type="match status" value="1"/>
</dbReference>
<evidence type="ECO:0000259" key="5">
    <source>
        <dbReference type="PROSITE" id="PS50110"/>
    </source>
</evidence>
<proteinExistence type="predicted"/>
<dbReference type="PANTHER" id="PTHR44591">
    <property type="entry name" value="STRESS RESPONSE REGULATOR PROTEIN 1"/>
    <property type="match status" value="1"/>
</dbReference>
<dbReference type="PANTHER" id="PTHR44591:SF3">
    <property type="entry name" value="RESPONSE REGULATORY DOMAIN-CONTAINING PROTEIN"/>
    <property type="match status" value="1"/>
</dbReference>
<dbReference type="SUPFAM" id="SSF52172">
    <property type="entry name" value="CheY-like"/>
    <property type="match status" value="1"/>
</dbReference>
<feature type="modified residue" description="4-aspartylphosphate" evidence="4">
    <location>
        <position position="59"/>
    </location>
</feature>